<evidence type="ECO:0000256" key="1">
    <source>
        <dbReference type="SAM" id="MobiDB-lite"/>
    </source>
</evidence>
<dbReference type="Pfam" id="PF16732">
    <property type="entry name" value="ComP_DUS"/>
    <property type="match status" value="1"/>
</dbReference>
<gene>
    <name evidence="3" type="ORF">DM484_23035</name>
</gene>
<name>A0A2W4QSS2_9GAMM</name>
<organism evidence="3 4">
    <name type="scientific">Candidatus Methylumidiphilus alinenensis</name>
    <dbReference type="NCBI Taxonomy" id="2202197"/>
    <lineage>
        <taxon>Bacteria</taxon>
        <taxon>Pseudomonadati</taxon>
        <taxon>Pseudomonadota</taxon>
        <taxon>Gammaproteobacteria</taxon>
        <taxon>Methylococcales</taxon>
        <taxon>Candidatus Methylumidiphilus</taxon>
    </lineage>
</organism>
<dbReference type="Pfam" id="PF07963">
    <property type="entry name" value="N_methyl"/>
    <property type="match status" value="1"/>
</dbReference>
<dbReference type="SUPFAM" id="SSF54523">
    <property type="entry name" value="Pili subunits"/>
    <property type="match status" value="1"/>
</dbReference>
<protein>
    <recommendedName>
        <fullName evidence="5">Pilus assembly protein PilE</fullName>
    </recommendedName>
</protein>
<evidence type="ECO:0000313" key="3">
    <source>
        <dbReference type="EMBL" id="PZN73239.1"/>
    </source>
</evidence>
<accession>A0A2W4QSS2</accession>
<keyword evidence="2" id="KW-0472">Membrane</keyword>
<dbReference type="InterPro" id="IPR012902">
    <property type="entry name" value="N_methyl_site"/>
</dbReference>
<evidence type="ECO:0008006" key="5">
    <source>
        <dbReference type="Google" id="ProtNLM"/>
    </source>
</evidence>
<comment type="caution">
    <text evidence="3">The sequence shown here is derived from an EMBL/GenBank/DDBJ whole genome shotgun (WGS) entry which is preliminary data.</text>
</comment>
<reference evidence="3 4" key="1">
    <citation type="journal article" date="2018" name="Aquat. Microb. Ecol.">
        <title>Gammaproteobacterial methanotrophs dominate.</title>
        <authorList>
            <person name="Rissanen A.J."/>
            <person name="Saarenheimo J."/>
            <person name="Tiirola M."/>
            <person name="Peura S."/>
            <person name="Aalto S.L."/>
            <person name="Karvinen A."/>
            <person name="Nykanen H."/>
        </authorList>
    </citation>
    <scope>NUCLEOTIDE SEQUENCE [LARGE SCALE GENOMIC DNA]</scope>
    <source>
        <strain evidence="3">AMbin10</strain>
    </source>
</reference>
<keyword evidence="2" id="KW-0812">Transmembrane</keyword>
<proteinExistence type="predicted"/>
<sequence>MKTYGFSLVELMVVVSVLTILAIVAYPTYTSYMTKTRRTNAMGLLLQDAAFLERCYTLNGNYNSCTTLPYAHSPSDTTIYYTITLSVGSSGSTFTLTATPTGVQATDGNLTLDNNNVQKRGTTSGWN</sequence>
<dbReference type="GO" id="GO:0043683">
    <property type="term" value="P:type IV pilus assembly"/>
    <property type="evidence" value="ECO:0007669"/>
    <property type="project" value="InterPro"/>
</dbReference>
<evidence type="ECO:0000256" key="2">
    <source>
        <dbReference type="SAM" id="Phobius"/>
    </source>
</evidence>
<keyword evidence="2" id="KW-1133">Transmembrane helix</keyword>
<dbReference type="Proteomes" id="UP000249396">
    <property type="component" value="Unassembled WGS sequence"/>
</dbReference>
<evidence type="ECO:0000313" key="4">
    <source>
        <dbReference type="Proteomes" id="UP000249396"/>
    </source>
</evidence>
<dbReference type="Gene3D" id="3.30.700.10">
    <property type="entry name" value="Glycoprotein, Type 4 Pilin"/>
    <property type="match status" value="1"/>
</dbReference>
<dbReference type="AlphaFoldDB" id="A0A2W4QSS2"/>
<dbReference type="EMBL" id="QJPH01000462">
    <property type="protein sequence ID" value="PZN73239.1"/>
    <property type="molecule type" value="Genomic_DNA"/>
</dbReference>
<dbReference type="InterPro" id="IPR045584">
    <property type="entry name" value="Pilin-like"/>
</dbReference>
<dbReference type="NCBIfam" id="TIGR02532">
    <property type="entry name" value="IV_pilin_GFxxxE"/>
    <property type="match status" value="1"/>
</dbReference>
<dbReference type="InterPro" id="IPR031982">
    <property type="entry name" value="PilE-like"/>
</dbReference>
<feature type="transmembrane region" description="Helical" evidence="2">
    <location>
        <begin position="6"/>
        <end position="29"/>
    </location>
</feature>
<feature type="region of interest" description="Disordered" evidence="1">
    <location>
        <begin position="107"/>
        <end position="127"/>
    </location>
</feature>